<protein>
    <submittedName>
        <fullName evidence="2">P-loop containing nucleoside triphosphate hydrolase protein</fullName>
    </submittedName>
</protein>
<keyword evidence="2" id="KW-0378">Hydrolase</keyword>
<gene>
    <name evidence="2" type="ORF">BJY01DRAFT_153075</name>
</gene>
<reference evidence="2 3" key="1">
    <citation type="submission" date="2024-07" db="EMBL/GenBank/DDBJ databases">
        <title>Section-level genome sequencing and comparative genomics of Aspergillus sections Usti and Cavernicolus.</title>
        <authorList>
            <consortium name="Lawrence Berkeley National Laboratory"/>
            <person name="Nybo J.L."/>
            <person name="Vesth T.C."/>
            <person name="Theobald S."/>
            <person name="Frisvad J.C."/>
            <person name="Larsen T.O."/>
            <person name="Kjaerboelling I."/>
            <person name="Rothschild-Mancinelli K."/>
            <person name="Lyhne E.K."/>
            <person name="Kogle M.E."/>
            <person name="Barry K."/>
            <person name="Clum A."/>
            <person name="Na H."/>
            <person name="Ledsgaard L."/>
            <person name="Lin J."/>
            <person name="Lipzen A."/>
            <person name="Kuo A."/>
            <person name="Riley R."/>
            <person name="Mondo S."/>
            <person name="Labutti K."/>
            <person name="Haridas S."/>
            <person name="Pangalinan J."/>
            <person name="Salamov A.A."/>
            <person name="Simmons B.A."/>
            <person name="Magnuson J.K."/>
            <person name="Chen J."/>
            <person name="Drula E."/>
            <person name="Henrissat B."/>
            <person name="Wiebenga A."/>
            <person name="Lubbers R.J."/>
            <person name="Gomes A.C."/>
            <person name="Makela M.R."/>
            <person name="Stajich J."/>
            <person name="Grigoriev I.V."/>
            <person name="Mortensen U.H."/>
            <person name="De Vries R.P."/>
            <person name="Baker S.E."/>
            <person name="Andersen M.R."/>
        </authorList>
    </citation>
    <scope>NUCLEOTIDE SEQUENCE [LARGE SCALE GENOMIC DNA]</scope>
    <source>
        <strain evidence="2 3">CBS 123904</strain>
    </source>
</reference>
<dbReference type="PANTHER" id="PTHR10285">
    <property type="entry name" value="URIDINE KINASE"/>
    <property type="match status" value="1"/>
</dbReference>
<feature type="domain" description="Phosphoribulokinase/uridine kinase" evidence="1">
    <location>
        <begin position="25"/>
        <end position="182"/>
    </location>
</feature>
<proteinExistence type="predicted"/>
<dbReference type="GO" id="GO:0016787">
    <property type="term" value="F:hydrolase activity"/>
    <property type="evidence" value="ECO:0007669"/>
    <property type="project" value="UniProtKB-KW"/>
</dbReference>
<evidence type="ECO:0000313" key="2">
    <source>
        <dbReference type="EMBL" id="KAL2848863.1"/>
    </source>
</evidence>
<accession>A0ABR4KC97</accession>
<dbReference type="Proteomes" id="UP001610446">
    <property type="component" value="Unassembled WGS sequence"/>
</dbReference>
<dbReference type="Gene3D" id="3.40.50.300">
    <property type="entry name" value="P-loop containing nucleotide triphosphate hydrolases"/>
    <property type="match status" value="1"/>
</dbReference>
<comment type="caution">
    <text evidence="2">The sequence shown here is derived from an EMBL/GenBank/DDBJ whole genome shotgun (WGS) entry which is preliminary data.</text>
</comment>
<dbReference type="InterPro" id="IPR006083">
    <property type="entry name" value="PRK/URK"/>
</dbReference>
<dbReference type="SUPFAM" id="SSF52540">
    <property type="entry name" value="P-loop containing nucleoside triphosphate hydrolases"/>
    <property type="match status" value="1"/>
</dbReference>
<evidence type="ECO:0000313" key="3">
    <source>
        <dbReference type="Proteomes" id="UP001610446"/>
    </source>
</evidence>
<organism evidence="2 3">
    <name type="scientific">Aspergillus pseudoustus</name>
    <dbReference type="NCBI Taxonomy" id="1810923"/>
    <lineage>
        <taxon>Eukaryota</taxon>
        <taxon>Fungi</taxon>
        <taxon>Dikarya</taxon>
        <taxon>Ascomycota</taxon>
        <taxon>Pezizomycotina</taxon>
        <taxon>Eurotiomycetes</taxon>
        <taxon>Eurotiomycetidae</taxon>
        <taxon>Eurotiales</taxon>
        <taxon>Aspergillaceae</taxon>
        <taxon>Aspergillus</taxon>
        <taxon>Aspergillus subgen. Nidulantes</taxon>
    </lineage>
</organism>
<dbReference type="EMBL" id="JBFXLU010000047">
    <property type="protein sequence ID" value="KAL2848863.1"/>
    <property type="molecule type" value="Genomic_DNA"/>
</dbReference>
<dbReference type="Pfam" id="PF00485">
    <property type="entry name" value="PRK"/>
    <property type="match status" value="1"/>
</dbReference>
<sequence>MDPSYTALATLLSTNASSHPKPRYLIAIAGAPGSGKTTLATAVVARLNTMKNTSTQKNHVALLMSMDGFHLPRSTLDALPSPQREEAYIRRGAPWTFDAEGFGAFMRRLRGWADSSAEDGEGGILYGPTFSHATKDPVPDSLAVTPETTVVIVEGNYLLLDEDGWREIPSLVDYRVFVDVDLQEARGRLARRHLNAGIEGSIEDGLKRVDANDYVNGVMIRDRVKWEGVDFVVKSVADVL</sequence>
<dbReference type="InterPro" id="IPR027417">
    <property type="entry name" value="P-loop_NTPase"/>
</dbReference>
<name>A0ABR4KC97_9EURO</name>
<evidence type="ECO:0000259" key="1">
    <source>
        <dbReference type="Pfam" id="PF00485"/>
    </source>
</evidence>
<keyword evidence="3" id="KW-1185">Reference proteome</keyword>